<proteinExistence type="inferred from homology"/>
<dbReference type="Proteomes" id="UP000722121">
    <property type="component" value="Unassembled WGS sequence"/>
</dbReference>
<evidence type="ECO:0000256" key="3">
    <source>
        <dbReference type="ARBA" id="ARBA00022960"/>
    </source>
</evidence>
<dbReference type="PANTHER" id="PTHR21198">
    <property type="entry name" value="GLUTAMATE RACEMASE"/>
    <property type="match status" value="1"/>
</dbReference>
<dbReference type="NCBIfam" id="TIGR00067">
    <property type="entry name" value="glut_race"/>
    <property type="match status" value="1"/>
</dbReference>
<organism evidence="8 9">
    <name type="scientific">Simkania negevensis</name>
    <dbReference type="NCBI Taxonomy" id="83561"/>
    <lineage>
        <taxon>Bacteria</taxon>
        <taxon>Pseudomonadati</taxon>
        <taxon>Chlamydiota</taxon>
        <taxon>Chlamydiia</taxon>
        <taxon>Parachlamydiales</taxon>
        <taxon>Simkaniaceae</taxon>
        <taxon>Simkania</taxon>
    </lineage>
</organism>
<dbReference type="InterPro" id="IPR033134">
    <property type="entry name" value="Asp/Glu_racemase_AS_2"/>
</dbReference>
<feature type="active site" description="Proton donor/acceptor" evidence="7">
    <location>
        <position position="194"/>
    </location>
</feature>
<comment type="caution">
    <text evidence="8">The sequence shown here is derived from an EMBL/GenBank/DDBJ whole genome shotgun (WGS) entry which is preliminary data.</text>
</comment>
<feature type="binding site" evidence="7">
    <location>
        <begin position="195"/>
        <end position="196"/>
    </location>
    <ligand>
        <name>substrate</name>
    </ligand>
</feature>
<name>A0ABS3ARM4_9BACT</name>
<keyword evidence="6 7" id="KW-0961">Cell wall biogenesis/degradation</keyword>
<dbReference type="PROSITE" id="PS00924">
    <property type="entry name" value="ASP_GLU_RACEMASE_2"/>
    <property type="match status" value="1"/>
</dbReference>
<dbReference type="EMBL" id="JAFITR010000080">
    <property type="protein sequence ID" value="MBN4067189.1"/>
    <property type="molecule type" value="Genomic_DNA"/>
</dbReference>
<evidence type="ECO:0000256" key="7">
    <source>
        <dbReference type="HAMAP-Rule" id="MF_00258"/>
    </source>
</evidence>
<dbReference type="InterPro" id="IPR018187">
    <property type="entry name" value="Asp/Glu_racemase_AS_1"/>
</dbReference>
<reference evidence="8 9" key="1">
    <citation type="submission" date="2021-02" db="EMBL/GenBank/DDBJ databases">
        <title>Activity-based single-cell genomes from oceanic crustal fluid captures similar information to metagenomic and metatranscriptomic surveys with orders of magnitude less sampling.</title>
        <authorList>
            <person name="D'Angelo T.S."/>
            <person name="Orcutt B.N."/>
        </authorList>
    </citation>
    <scope>NUCLEOTIDE SEQUENCE [LARGE SCALE GENOMIC DNA]</scope>
    <source>
        <strain evidence="8">AH-315-G07</strain>
    </source>
</reference>
<accession>A0ABS3ARM4</accession>
<dbReference type="GO" id="GO:0008881">
    <property type="term" value="F:glutamate racemase activity"/>
    <property type="evidence" value="ECO:0007669"/>
    <property type="project" value="UniProtKB-EC"/>
</dbReference>
<keyword evidence="5 7" id="KW-0413">Isomerase</keyword>
<dbReference type="Gene3D" id="3.40.50.1860">
    <property type="match status" value="2"/>
</dbReference>
<dbReference type="Pfam" id="PF01177">
    <property type="entry name" value="Asp_Glu_race"/>
    <property type="match status" value="1"/>
</dbReference>
<dbReference type="InterPro" id="IPR001920">
    <property type="entry name" value="Asp/Glu_race"/>
</dbReference>
<evidence type="ECO:0000256" key="5">
    <source>
        <dbReference type="ARBA" id="ARBA00023235"/>
    </source>
</evidence>
<comment type="pathway">
    <text evidence="7">Cell wall biogenesis; peptidoglycan biosynthesis.</text>
</comment>
<dbReference type="SUPFAM" id="SSF53681">
    <property type="entry name" value="Aspartate/glutamate racemase"/>
    <property type="match status" value="2"/>
</dbReference>
<dbReference type="PANTHER" id="PTHR21198:SF2">
    <property type="entry name" value="GLUTAMATE RACEMASE"/>
    <property type="match status" value="1"/>
</dbReference>
<evidence type="ECO:0000256" key="6">
    <source>
        <dbReference type="ARBA" id="ARBA00023316"/>
    </source>
</evidence>
<evidence type="ECO:0000313" key="9">
    <source>
        <dbReference type="Proteomes" id="UP000722121"/>
    </source>
</evidence>
<keyword evidence="3 7" id="KW-0133">Cell shape</keyword>
<keyword evidence="4 7" id="KW-0573">Peptidoglycan synthesis</keyword>
<dbReference type="PROSITE" id="PS00923">
    <property type="entry name" value="ASP_GLU_RACEMASE_1"/>
    <property type="match status" value="1"/>
</dbReference>
<evidence type="ECO:0000313" key="8">
    <source>
        <dbReference type="EMBL" id="MBN4067189.1"/>
    </source>
</evidence>
<sequence>MAILQHPPGNMSEKSIGIFDSGIGGLTVLKAVRELLPKENIIYFGDTARVPYGNKSPKTIIRYAIENSIFLIDKEIKLLIIACNTASAYALDTLQRLFNIPIIGVITPCIERVLHTSHNDKIAILGTKGTISSEAYQQELKKKIPLASLYPIPCPLFVPLVEEYMVNHPITLLTAKHYLQPLKDNDVNTVILGCTHYPWLTEVLTDALGDNTLVIDSASSCAYAAKTVLQEQQLLSTANTPPTTTCYVSDDTDSFKRHALKLLDINIDSYFCCGYI</sequence>
<gene>
    <name evidence="7" type="primary">murI</name>
    <name evidence="8" type="ORF">JYU14_03800</name>
</gene>
<comment type="function">
    <text evidence="7">Provides the (R)-glutamate required for cell wall biosynthesis.</text>
</comment>
<dbReference type="InterPro" id="IPR015942">
    <property type="entry name" value="Asp/Glu/hydantoin_racemase"/>
</dbReference>
<comment type="similarity">
    <text evidence="7">Belongs to the aspartate/glutamate racemases family.</text>
</comment>
<dbReference type="HAMAP" id="MF_00258">
    <property type="entry name" value="Glu_racemase"/>
    <property type="match status" value="1"/>
</dbReference>
<comment type="catalytic activity">
    <reaction evidence="1 7">
        <text>L-glutamate = D-glutamate</text>
        <dbReference type="Rhea" id="RHEA:12813"/>
        <dbReference type="ChEBI" id="CHEBI:29985"/>
        <dbReference type="ChEBI" id="CHEBI:29986"/>
        <dbReference type="EC" id="5.1.1.3"/>
    </reaction>
</comment>
<protein>
    <recommendedName>
        <fullName evidence="2 7">Glutamate racemase</fullName>
        <ecNumber evidence="2 7">5.1.1.3</ecNumber>
    </recommendedName>
</protein>
<evidence type="ECO:0000256" key="2">
    <source>
        <dbReference type="ARBA" id="ARBA00013090"/>
    </source>
</evidence>
<dbReference type="EC" id="5.1.1.3" evidence="2 7"/>
<feature type="binding site" evidence="7">
    <location>
        <begin position="84"/>
        <end position="85"/>
    </location>
    <ligand>
        <name>substrate</name>
    </ligand>
</feature>
<feature type="active site" description="Proton donor/acceptor" evidence="7">
    <location>
        <position position="83"/>
    </location>
</feature>
<feature type="binding site" evidence="7">
    <location>
        <begin position="52"/>
        <end position="53"/>
    </location>
    <ligand>
        <name>substrate</name>
    </ligand>
</feature>
<dbReference type="InterPro" id="IPR004391">
    <property type="entry name" value="Glu_race"/>
</dbReference>
<keyword evidence="9" id="KW-1185">Reference proteome</keyword>
<evidence type="ECO:0000256" key="4">
    <source>
        <dbReference type="ARBA" id="ARBA00022984"/>
    </source>
</evidence>
<feature type="binding site" evidence="7">
    <location>
        <begin position="20"/>
        <end position="21"/>
    </location>
    <ligand>
        <name>substrate</name>
    </ligand>
</feature>
<evidence type="ECO:0000256" key="1">
    <source>
        <dbReference type="ARBA" id="ARBA00001602"/>
    </source>
</evidence>